<protein>
    <submittedName>
        <fullName evidence="5">KR domain protein</fullName>
    </submittedName>
</protein>
<dbReference type="PRINTS" id="PR00081">
    <property type="entry name" value="GDHRDH"/>
</dbReference>
<sequence length="297" mass="31878">MENFLGRNAVVTGGGSGIGRSISLALAGAGANVLVADIDAQAAQTVASDACELGVAGLAQQVDVSNFDDVTKLATRAFGEFGSVDILVNNAGVTLRPFRASWDTSLEDFRWIMDVNFWGVVHGHMAFVRSMIDRPGVKHIVNTSSVGSIVSVAGHSAYCASKSAVDGFSYSAREELRGFGIGVSLLHPAGVKTDIPTSERWRTETDRSGNRDVVPWSRYVSEVVNPSIDDPTNAARQDPVEFATEPWQYIWPEDVGRIVIEGIRANRCNILTHPPLTERIRARAETIIAGAPQSPSV</sequence>
<proteinExistence type="inferred from homology"/>
<dbReference type="EMBL" id="CP022603">
    <property type="protein sequence ID" value="ASV84893.1"/>
    <property type="molecule type" value="Genomic_DNA"/>
</dbReference>
<reference evidence="5 6" key="1">
    <citation type="submission" date="2017-07" db="EMBL/GenBank/DDBJ databases">
        <title>Phylogenetic study on the rhizospheric bacterium Ochrobactrum sp. A44.</title>
        <authorList>
            <person name="Krzyzanowska D.M."/>
            <person name="Ossowicki A."/>
            <person name="Rajewska M."/>
            <person name="Maciag T."/>
            <person name="Kaczynski Z."/>
            <person name="Czerwicka M."/>
            <person name="Jafra S."/>
        </authorList>
    </citation>
    <scope>NUCLEOTIDE SEQUENCE [LARGE SCALE GENOMIC DNA]</scope>
    <source>
        <strain evidence="5 6">A44</strain>
    </source>
</reference>
<dbReference type="PRINTS" id="PR00080">
    <property type="entry name" value="SDRFAMILY"/>
</dbReference>
<evidence type="ECO:0000256" key="2">
    <source>
        <dbReference type="ARBA" id="ARBA00023002"/>
    </source>
</evidence>
<dbReference type="Proteomes" id="UP000215256">
    <property type="component" value="Chromosome 2"/>
</dbReference>
<dbReference type="PANTHER" id="PTHR43391:SF12">
    <property type="entry name" value="OXIDOREDUCTASE EPHD-RELATED"/>
    <property type="match status" value="1"/>
</dbReference>
<dbReference type="SUPFAM" id="SSF51735">
    <property type="entry name" value="NAD(P)-binding Rossmann-fold domains"/>
    <property type="match status" value="1"/>
</dbReference>
<dbReference type="CDD" id="cd05233">
    <property type="entry name" value="SDR_c"/>
    <property type="match status" value="1"/>
</dbReference>
<accession>A0A248UDJ6</accession>
<dbReference type="Pfam" id="PF00106">
    <property type="entry name" value="adh_short"/>
    <property type="match status" value="1"/>
</dbReference>
<dbReference type="InterPro" id="IPR020904">
    <property type="entry name" value="Sc_DH/Rdtase_CS"/>
</dbReference>
<dbReference type="OrthoDB" id="9793825at2"/>
<evidence type="ECO:0000259" key="4">
    <source>
        <dbReference type="SMART" id="SM00822"/>
    </source>
</evidence>
<name>A0A248UDJ6_9HYPH</name>
<comment type="similarity">
    <text evidence="1 3">Belongs to the short-chain dehydrogenases/reductases (SDR) family.</text>
</comment>
<gene>
    <name evidence="5" type="ORF">CES85_5697</name>
</gene>
<evidence type="ECO:0000256" key="1">
    <source>
        <dbReference type="ARBA" id="ARBA00006484"/>
    </source>
</evidence>
<evidence type="ECO:0000256" key="3">
    <source>
        <dbReference type="RuleBase" id="RU000363"/>
    </source>
</evidence>
<feature type="domain" description="Ketoreductase" evidence="4">
    <location>
        <begin position="7"/>
        <end position="204"/>
    </location>
</feature>
<dbReference type="SMART" id="SM00822">
    <property type="entry name" value="PKS_KR"/>
    <property type="match status" value="1"/>
</dbReference>
<dbReference type="GO" id="GO:0016491">
    <property type="term" value="F:oxidoreductase activity"/>
    <property type="evidence" value="ECO:0007669"/>
    <property type="project" value="UniProtKB-KW"/>
</dbReference>
<dbReference type="InterPro" id="IPR057326">
    <property type="entry name" value="KR_dom"/>
</dbReference>
<organism evidence="5 6">
    <name type="scientific">Ochrobactrum quorumnocens</name>
    <dbReference type="NCBI Taxonomy" id="271865"/>
    <lineage>
        <taxon>Bacteria</taxon>
        <taxon>Pseudomonadati</taxon>
        <taxon>Pseudomonadota</taxon>
        <taxon>Alphaproteobacteria</taxon>
        <taxon>Hyphomicrobiales</taxon>
        <taxon>Brucellaceae</taxon>
        <taxon>Brucella/Ochrobactrum group</taxon>
        <taxon>Ochrobactrum</taxon>
    </lineage>
</organism>
<dbReference type="InterPro" id="IPR002347">
    <property type="entry name" value="SDR_fam"/>
</dbReference>
<dbReference type="Gene3D" id="3.40.50.720">
    <property type="entry name" value="NAD(P)-binding Rossmann-like Domain"/>
    <property type="match status" value="1"/>
</dbReference>
<evidence type="ECO:0000313" key="6">
    <source>
        <dbReference type="Proteomes" id="UP000215256"/>
    </source>
</evidence>
<keyword evidence="2" id="KW-0560">Oxidoreductase</keyword>
<dbReference type="AlphaFoldDB" id="A0A248UDJ6"/>
<dbReference type="RefSeq" id="WP_095445521.1">
    <property type="nucleotide sequence ID" value="NZ_CP022603.1"/>
</dbReference>
<dbReference type="KEGG" id="och:CES85_5697"/>
<dbReference type="PANTHER" id="PTHR43391">
    <property type="entry name" value="RETINOL DEHYDROGENASE-RELATED"/>
    <property type="match status" value="1"/>
</dbReference>
<evidence type="ECO:0000313" key="5">
    <source>
        <dbReference type="EMBL" id="ASV84893.1"/>
    </source>
</evidence>
<dbReference type="InterPro" id="IPR036291">
    <property type="entry name" value="NAD(P)-bd_dom_sf"/>
</dbReference>
<dbReference type="PROSITE" id="PS00061">
    <property type="entry name" value="ADH_SHORT"/>
    <property type="match status" value="1"/>
</dbReference>